<reference evidence="5" key="1">
    <citation type="journal article" date="2017" name="Genome Biol. Evol.">
        <title>The complete genome sequence of the phytopathogenic fungus Sclerotinia sclerotiorum reveals insights into the genome architecture of broad host range pathogens.</title>
        <authorList>
            <person name="Derbyshire M."/>
            <person name="Denton-Giles M."/>
            <person name="Hegedus D."/>
            <person name="Seifbarghy S."/>
            <person name="Rollins J."/>
            <person name="van Kan J."/>
            <person name="Seidl M.F."/>
            <person name="Faino L."/>
            <person name="Mbengue M."/>
            <person name="Navaud O."/>
            <person name="Raffaele S."/>
            <person name="Hammond-Kosack K."/>
            <person name="Heard S."/>
            <person name="Oliver R."/>
        </authorList>
    </citation>
    <scope>NUCLEOTIDE SEQUENCE [LARGE SCALE GENOMIC DNA]</scope>
    <source>
        <strain evidence="5">ATCC 18683 / 1980 / Ss-1</strain>
    </source>
</reference>
<dbReference type="InterPro" id="IPR050177">
    <property type="entry name" value="Lipid_A_modif_metabolic_enz"/>
</dbReference>
<accession>A0A1D9QKH9</accession>
<keyword evidence="2" id="KW-0560">Oxidoreductase</keyword>
<dbReference type="PANTHER" id="PTHR43245:SF51">
    <property type="entry name" value="SHORT CHAIN DEHYDROGENASE_REDUCTASE FAMILY 42E, MEMBER 2"/>
    <property type="match status" value="1"/>
</dbReference>
<dbReference type="RefSeq" id="XP_001590352.1">
    <property type="nucleotide sequence ID" value="XM_001590302.1"/>
</dbReference>
<dbReference type="Proteomes" id="UP000177798">
    <property type="component" value="Chromosome 14"/>
</dbReference>
<dbReference type="GO" id="GO:0006694">
    <property type="term" value="P:steroid biosynthetic process"/>
    <property type="evidence" value="ECO:0007669"/>
    <property type="project" value="InterPro"/>
</dbReference>
<dbReference type="AlphaFoldDB" id="A0A1D9QKH9"/>
<name>A0A1D9QKH9_SCLS1</name>
<evidence type="ECO:0000313" key="5">
    <source>
        <dbReference type="Proteomes" id="UP000177798"/>
    </source>
</evidence>
<dbReference type="OrthoDB" id="10058185at2759"/>
<dbReference type="Pfam" id="PF01073">
    <property type="entry name" value="3Beta_HSD"/>
    <property type="match status" value="2"/>
</dbReference>
<feature type="domain" description="3-beta hydroxysteroid dehydrogenase/isomerase" evidence="3">
    <location>
        <begin position="160"/>
        <end position="235"/>
    </location>
</feature>
<dbReference type="KEGG" id="ssl:SS1G_09117"/>
<dbReference type="GO" id="GO:0016616">
    <property type="term" value="F:oxidoreductase activity, acting on the CH-OH group of donors, NAD or NADP as acceptor"/>
    <property type="evidence" value="ECO:0007669"/>
    <property type="project" value="InterPro"/>
</dbReference>
<comment type="similarity">
    <text evidence="1">Belongs to the 3-beta-HSD family.</text>
</comment>
<sequence>MEIRRAIVTGGLGFVGSAIVNALHEKYPPCLTTILDISDDTSDPKKGWKVPSNIDYVVCDILHPEDLARVLLHVKPDVVIHTAGIVPHLSERYHRRIEKKVQQINVEGAHNVLNATRDAGIGAFVYTSSCCCVVDDWSHPYPNIDERWPTAKKIINIWRIKAKRETPFIIGSADNLWDITYVSNVADAHILAAENLLLKTPTAAGEIFFIQNNTPITFRDFSIAVWKEFGHIPSYEVTIPENLAWVAGLLAEVATWLTGSKEPTLSRGSVNDACAVRYASGEKAKRILGYEAKVDLEEGIRLSCEEYKTRLASR</sequence>
<organism evidence="4 5">
    <name type="scientific">Sclerotinia sclerotiorum (strain ATCC 18683 / 1980 / Ss-1)</name>
    <name type="common">White mold</name>
    <name type="synonym">Whetzelinia sclerotiorum</name>
    <dbReference type="NCBI Taxonomy" id="665079"/>
    <lineage>
        <taxon>Eukaryota</taxon>
        <taxon>Fungi</taxon>
        <taxon>Dikarya</taxon>
        <taxon>Ascomycota</taxon>
        <taxon>Pezizomycotina</taxon>
        <taxon>Leotiomycetes</taxon>
        <taxon>Helotiales</taxon>
        <taxon>Sclerotiniaceae</taxon>
        <taxon>Sclerotinia</taxon>
    </lineage>
</organism>
<dbReference type="OMA" id="FPLEKHM"/>
<dbReference type="InterPro" id="IPR036291">
    <property type="entry name" value="NAD(P)-bd_dom_sf"/>
</dbReference>
<dbReference type="InterPro" id="IPR002225">
    <property type="entry name" value="3Beta_OHSteriod_DH/Estase"/>
</dbReference>
<proteinExistence type="inferred from homology"/>
<feature type="domain" description="3-beta hydroxysteroid dehydrogenase/isomerase" evidence="3">
    <location>
        <begin position="7"/>
        <end position="154"/>
    </location>
</feature>
<evidence type="ECO:0000259" key="3">
    <source>
        <dbReference type="Pfam" id="PF01073"/>
    </source>
</evidence>
<dbReference type="VEuPathDB" id="FungiDB:sscle_14g102060"/>
<dbReference type="EMBL" id="CP017827">
    <property type="protein sequence ID" value="APA15436.1"/>
    <property type="molecule type" value="Genomic_DNA"/>
</dbReference>
<evidence type="ECO:0000256" key="1">
    <source>
        <dbReference type="ARBA" id="ARBA00009219"/>
    </source>
</evidence>
<protein>
    <recommendedName>
        <fullName evidence="3">3-beta hydroxysteroid dehydrogenase/isomerase domain-containing protein</fullName>
    </recommendedName>
</protein>
<dbReference type="SUPFAM" id="SSF51735">
    <property type="entry name" value="NAD(P)-binding Rossmann-fold domains"/>
    <property type="match status" value="1"/>
</dbReference>
<dbReference type="PANTHER" id="PTHR43245">
    <property type="entry name" value="BIFUNCTIONAL POLYMYXIN RESISTANCE PROTEIN ARNA"/>
    <property type="match status" value="1"/>
</dbReference>
<evidence type="ECO:0000256" key="2">
    <source>
        <dbReference type="ARBA" id="ARBA00023002"/>
    </source>
</evidence>
<gene>
    <name evidence="4" type="ORF">sscle_14g102060</name>
</gene>
<dbReference type="Gene3D" id="3.40.50.720">
    <property type="entry name" value="NAD(P)-binding Rossmann-like Domain"/>
    <property type="match status" value="2"/>
</dbReference>
<evidence type="ECO:0000313" key="4">
    <source>
        <dbReference type="EMBL" id="APA15436.1"/>
    </source>
</evidence>